<reference evidence="1 2" key="1">
    <citation type="submission" date="2010-05" db="EMBL/GenBank/DDBJ databases">
        <title>The Genome Sequence of Thecamonas trahens ATCC 50062.</title>
        <authorList>
            <consortium name="The Broad Institute Genome Sequencing Platform"/>
            <person name="Russ C."/>
            <person name="Cuomo C."/>
            <person name="Shea T."/>
            <person name="Young S.K."/>
            <person name="Zeng Q."/>
            <person name="Koehrsen M."/>
            <person name="Haas B."/>
            <person name="Borodovsky M."/>
            <person name="Guigo R."/>
            <person name="Alvarado L."/>
            <person name="Berlin A."/>
            <person name="Bochicchio J."/>
            <person name="Borenstein D."/>
            <person name="Chapman S."/>
            <person name="Chen Z."/>
            <person name="Freedman E."/>
            <person name="Gellesch M."/>
            <person name="Goldberg J."/>
            <person name="Griggs A."/>
            <person name="Gujja S."/>
            <person name="Heilman E."/>
            <person name="Heiman D."/>
            <person name="Hepburn T."/>
            <person name="Howarth C."/>
            <person name="Jen D."/>
            <person name="Larson L."/>
            <person name="Mehta T."/>
            <person name="Park D."/>
            <person name="Pearson M."/>
            <person name="Roberts A."/>
            <person name="Saif S."/>
            <person name="Shenoy N."/>
            <person name="Sisk P."/>
            <person name="Stolte C."/>
            <person name="Sykes S."/>
            <person name="Thomson T."/>
            <person name="Walk T."/>
            <person name="White J."/>
            <person name="Yandava C."/>
            <person name="Burger G."/>
            <person name="Gray M.W."/>
            <person name="Holland P.W.H."/>
            <person name="King N."/>
            <person name="Lang F.B.F."/>
            <person name="Roger A.J."/>
            <person name="Ruiz-Trillo I."/>
            <person name="Lander E."/>
            <person name="Nusbaum C."/>
        </authorList>
    </citation>
    <scope>NUCLEOTIDE SEQUENCE [LARGE SCALE GENOMIC DNA]</scope>
    <source>
        <strain evidence="1 2">ATCC 50062</strain>
    </source>
</reference>
<dbReference type="GO" id="GO:0046404">
    <property type="term" value="F:ATP-dependent polydeoxyribonucleotide 5'-hydroxyl-kinase activity"/>
    <property type="evidence" value="ECO:0007669"/>
    <property type="project" value="TreeGrafter"/>
</dbReference>
<dbReference type="STRING" id="461836.A0A0L0DMG3"/>
<dbReference type="GO" id="GO:0003690">
    <property type="term" value="F:double-stranded DNA binding"/>
    <property type="evidence" value="ECO:0007669"/>
    <property type="project" value="TreeGrafter"/>
</dbReference>
<protein>
    <submittedName>
        <fullName evidence="1">Polynucleotide 5'-hydroxyl-kinase</fullName>
    </submittedName>
</protein>
<organism evidence="1 2">
    <name type="scientific">Thecamonas trahens ATCC 50062</name>
    <dbReference type="NCBI Taxonomy" id="461836"/>
    <lineage>
        <taxon>Eukaryota</taxon>
        <taxon>Apusozoa</taxon>
        <taxon>Apusomonadida</taxon>
        <taxon>Apusomonadidae</taxon>
        <taxon>Thecamonas</taxon>
    </lineage>
</organism>
<dbReference type="EMBL" id="GL349437">
    <property type="protein sequence ID" value="KNC53465.1"/>
    <property type="molecule type" value="Genomic_DNA"/>
</dbReference>
<keyword evidence="1" id="KW-0808">Transferase</keyword>
<proteinExistence type="predicted"/>
<dbReference type="SUPFAM" id="SSF52540">
    <property type="entry name" value="P-loop containing nucleoside triphosphate hydrolases"/>
    <property type="match status" value="1"/>
</dbReference>
<dbReference type="eggNOG" id="KOG2134">
    <property type="taxonomic scope" value="Eukaryota"/>
</dbReference>
<evidence type="ECO:0000313" key="2">
    <source>
        <dbReference type="Proteomes" id="UP000054408"/>
    </source>
</evidence>
<sequence length="229" mass="24181">MGQGPQEGLFLLGPQVCVQRQTAVLHARRVLPRPAGGAVRVGGIDPKNIPRGPPVITPPLTGSAFVASPPTFEMILLVGLPGSGKSHFATTHLVPAGYAWANRDTLGTKAKCKAAAKAALAAGTPVVVDNTNPSPSARAEYIKLAAAAGAPVRVFIFDATRPEAQHMNEFRAKVTAGERKAVPGVAYNMYKKHYVEPSLDEGIASIHHVALSVDFGDDVAREELFNEFT</sequence>
<accession>A0A0L0DMG3</accession>
<dbReference type="GO" id="GO:0006281">
    <property type="term" value="P:DNA repair"/>
    <property type="evidence" value="ECO:0007669"/>
    <property type="project" value="TreeGrafter"/>
</dbReference>
<name>A0A0L0DMG3_THETB</name>
<gene>
    <name evidence="1" type="ORF">AMSG_01178</name>
</gene>
<dbReference type="Proteomes" id="UP000054408">
    <property type="component" value="Unassembled WGS sequence"/>
</dbReference>
<dbReference type="GO" id="GO:0046403">
    <property type="term" value="F:polynucleotide 3'-phosphatase activity"/>
    <property type="evidence" value="ECO:0007669"/>
    <property type="project" value="TreeGrafter"/>
</dbReference>
<keyword evidence="1" id="KW-0418">Kinase</keyword>
<dbReference type="GeneID" id="25560939"/>
<dbReference type="AlphaFoldDB" id="A0A0L0DMG3"/>
<dbReference type="Pfam" id="PF13671">
    <property type="entry name" value="AAA_33"/>
    <property type="match status" value="1"/>
</dbReference>
<dbReference type="InterPro" id="IPR027417">
    <property type="entry name" value="P-loop_NTPase"/>
</dbReference>
<dbReference type="Gene3D" id="3.40.50.300">
    <property type="entry name" value="P-loop containing nucleotide triphosphate hydrolases"/>
    <property type="match status" value="1"/>
</dbReference>
<dbReference type="PANTHER" id="PTHR12083:SF18">
    <property type="entry name" value="BIFUNCTIONAL POLYNUCLEOTIDE PHOSPHATASE_KINASE"/>
    <property type="match status" value="1"/>
</dbReference>
<dbReference type="OMA" id="HFATTHL"/>
<evidence type="ECO:0000313" key="1">
    <source>
        <dbReference type="EMBL" id="KNC53465.1"/>
    </source>
</evidence>
<dbReference type="GO" id="GO:0005634">
    <property type="term" value="C:nucleus"/>
    <property type="evidence" value="ECO:0007669"/>
    <property type="project" value="TreeGrafter"/>
</dbReference>
<dbReference type="PANTHER" id="PTHR12083">
    <property type="entry name" value="BIFUNCTIONAL POLYNUCLEOTIDE PHOSPHATASE/KINASE"/>
    <property type="match status" value="1"/>
</dbReference>
<dbReference type="FunFam" id="3.40.50.300:FF:000737">
    <property type="entry name" value="Bifunctional polynucleotide phosphatase/kinase"/>
    <property type="match status" value="1"/>
</dbReference>
<dbReference type="RefSeq" id="XP_013761789.1">
    <property type="nucleotide sequence ID" value="XM_013906335.1"/>
</dbReference>
<dbReference type="OrthoDB" id="19045at2759"/>
<keyword evidence="2" id="KW-1185">Reference proteome</keyword>